<sequence length="119" mass="14035">MQAVARHGVRRPSCSPRPGPGAQLLCRPLRVSRRDLSVTGEKEDEDEEVKKRREKQRRRDRMRDRAADRPEGIQFACSVCKFRSFEDEEIQKHLQSKFHKETLRFISTKLPDKTVEFLQ</sequence>
<keyword evidence="6" id="KW-0539">Nucleus</keyword>
<evidence type="ECO:0000256" key="5">
    <source>
        <dbReference type="ARBA" id="ARBA00022833"/>
    </source>
</evidence>
<protein>
    <submittedName>
        <fullName evidence="10">A-kinase anchor protein 8</fullName>
    </submittedName>
</protein>
<keyword evidence="4 7" id="KW-0863">Zinc-finger</keyword>
<comment type="subcellular location">
    <subcellularLocation>
        <location evidence="1">Nucleus matrix</location>
    </subcellularLocation>
</comment>
<evidence type="ECO:0000256" key="4">
    <source>
        <dbReference type="ARBA" id="ARBA00022771"/>
    </source>
</evidence>
<evidence type="ECO:0000256" key="1">
    <source>
        <dbReference type="ARBA" id="ARBA00004109"/>
    </source>
</evidence>
<evidence type="ECO:0000259" key="9">
    <source>
        <dbReference type="PROSITE" id="PS51799"/>
    </source>
</evidence>
<evidence type="ECO:0000256" key="3">
    <source>
        <dbReference type="ARBA" id="ARBA00022737"/>
    </source>
</evidence>
<comment type="similarity">
    <text evidence="7">Belongs to the AKAP95 family.</text>
</comment>
<comment type="caution">
    <text evidence="10">The sequence shown here is derived from an EMBL/GenBank/DDBJ whole genome shotgun (WGS) entry which is preliminary data.</text>
</comment>
<dbReference type="PROSITE" id="PS51799">
    <property type="entry name" value="ZF_C2H2_AKAP95"/>
    <property type="match status" value="1"/>
</dbReference>
<dbReference type="PANTHER" id="PTHR12190">
    <property type="entry name" value="A-KINASE ANCHOR PROTEIN AKAP 8"/>
    <property type="match status" value="1"/>
</dbReference>
<evidence type="ECO:0000256" key="8">
    <source>
        <dbReference type="SAM" id="MobiDB-lite"/>
    </source>
</evidence>
<reference evidence="10 11" key="1">
    <citation type="submission" date="2023-05" db="EMBL/GenBank/DDBJ databases">
        <title>B98-5 Cell Line De Novo Hybrid Assembly: An Optical Mapping Approach.</title>
        <authorList>
            <person name="Kananen K."/>
            <person name="Auerbach J.A."/>
            <person name="Kautto E."/>
            <person name="Blachly J.S."/>
        </authorList>
    </citation>
    <scope>NUCLEOTIDE SEQUENCE [LARGE SCALE GENOMIC DNA]</scope>
    <source>
        <strain evidence="10">B95-8</strain>
        <tissue evidence="10">Cell line</tissue>
    </source>
</reference>
<keyword evidence="2" id="KW-0479">Metal-binding</keyword>
<proteinExistence type="inferred from homology"/>
<keyword evidence="11" id="KW-1185">Reference proteome</keyword>
<dbReference type="Proteomes" id="UP001266305">
    <property type="component" value="Unassembled WGS sequence"/>
</dbReference>
<evidence type="ECO:0000313" key="11">
    <source>
        <dbReference type="Proteomes" id="UP001266305"/>
    </source>
</evidence>
<feature type="non-terminal residue" evidence="10">
    <location>
        <position position="119"/>
    </location>
</feature>
<dbReference type="InterPro" id="IPR034736">
    <property type="entry name" value="ZF_C2H2_AKAP95"/>
</dbReference>
<accession>A0ABQ9TS03</accession>
<evidence type="ECO:0000256" key="6">
    <source>
        <dbReference type="ARBA" id="ARBA00023242"/>
    </source>
</evidence>
<keyword evidence="3" id="KW-0677">Repeat</keyword>
<feature type="domain" description="C2H2 AKAP95-type" evidence="9">
    <location>
        <begin position="77"/>
        <end position="99"/>
    </location>
</feature>
<evidence type="ECO:0000256" key="7">
    <source>
        <dbReference type="PROSITE-ProRule" id="PRU01140"/>
    </source>
</evidence>
<keyword evidence="5" id="KW-0862">Zinc</keyword>
<gene>
    <name evidence="10" type="primary">AKAP8_3</name>
    <name evidence="10" type="ORF">P7K49_033461</name>
</gene>
<name>A0ABQ9TS03_SAGOE</name>
<evidence type="ECO:0000313" key="10">
    <source>
        <dbReference type="EMBL" id="KAK2087554.1"/>
    </source>
</evidence>
<dbReference type="EMBL" id="JASSZA010000019">
    <property type="protein sequence ID" value="KAK2087554.1"/>
    <property type="molecule type" value="Genomic_DNA"/>
</dbReference>
<organism evidence="10 11">
    <name type="scientific">Saguinus oedipus</name>
    <name type="common">Cotton-top tamarin</name>
    <name type="synonym">Oedipomidas oedipus</name>
    <dbReference type="NCBI Taxonomy" id="9490"/>
    <lineage>
        <taxon>Eukaryota</taxon>
        <taxon>Metazoa</taxon>
        <taxon>Chordata</taxon>
        <taxon>Craniata</taxon>
        <taxon>Vertebrata</taxon>
        <taxon>Euteleostomi</taxon>
        <taxon>Mammalia</taxon>
        <taxon>Eutheria</taxon>
        <taxon>Euarchontoglires</taxon>
        <taxon>Primates</taxon>
        <taxon>Haplorrhini</taxon>
        <taxon>Platyrrhini</taxon>
        <taxon>Cebidae</taxon>
        <taxon>Callitrichinae</taxon>
        <taxon>Saguinus</taxon>
    </lineage>
</organism>
<dbReference type="InterPro" id="IPR007071">
    <property type="entry name" value="AKAP95"/>
</dbReference>
<evidence type="ECO:0000256" key="2">
    <source>
        <dbReference type="ARBA" id="ARBA00022723"/>
    </source>
</evidence>
<dbReference type="PANTHER" id="PTHR12190:SF6">
    <property type="entry name" value="A-KINASE ANCHOR PROTEIN 8"/>
    <property type="match status" value="1"/>
</dbReference>
<feature type="region of interest" description="Disordered" evidence="8">
    <location>
        <begin position="1"/>
        <end position="68"/>
    </location>
</feature>